<dbReference type="Pfam" id="PF02653">
    <property type="entry name" value="BPD_transp_2"/>
    <property type="match status" value="1"/>
</dbReference>
<evidence type="ECO:0000313" key="7">
    <source>
        <dbReference type="EMBL" id="AXV05506.1"/>
    </source>
</evidence>
<feature type="transmembrane region" description="Helical" evidence="6">
    <location>
        <begin position="276"/>
        <end position="295"/>
    </location>
</feature>
<feature type="transmembrane region" description="Helical" evidence="6">
    <location>
        <begin position="168"/>
        <end position="189"/>
    </location>
</feature>
<dbReference type="GO" id="GO:0005886">
    <property type="term" value="C:plasma membrane"/>
    <property type="evidence" value="ECO:0007669"/>
    <property type="project" value="UniProtKB-SubCell"/>
</dbReference>
<dbReference type="PANTHER" id="PTHR32196">
    <property type="entry name" value="ABC TRANSPORTER PERMEASE PROTEIN YPHD-RELATED-RELATED"/>
    <property type="match status" value="1"/>
</dbReference>
<dbReference type="OrthoDB" id="9808136at2"/>
<dbReference type="EMBL" id="CP031165">
    <property type="protein sequence ID" value="AXV05506.1"/>
    <property type="molecule type" value="Genomic_DNA"/>
</dbReference>
<evidence type="ECO:0000256" key="2">
    <source>
        <dbReference type="ARBA" id="ARBA00022475"/>
    </source>
</evidence>
<accession>A0A346XTF9</accession>
<dbReference type="Proteomes" id="UP000264006">
    <property type="component" value="Chromosome"/>
</dbReference>
<protein>
    <submittedName>
        <fullName evidence="7">Ribose ABC transport system, permease protein RbsC</fullName>
    </submittedName>
</protein>
<dbReference type="AlphaFoldDB" id="A0A346XTF9"/>
<evidence type="ECO:0000313" key="8">
    <source>
        <dbReference type="Proteomes" id="UP000264006"/>
    </source>
</evidence>
<feature type="transmembrane region" description="Helical" evidence="6">
    <location>
        <begin position="20"/>
        <end position="40"/>
    </location>
</feature>
<keyword evidence="5 6" id="KW-0472">Membrane</keyword>
<sequence>MTTTTSSGIRDRFDLSPTVLIWLALVLVLVVGGIIVSADGGNLFAQSNVVNLLSRTSVLGFVALGQTLVILCRSLDLSVGFTAALASIVGATVMDGDPGRIVLGVAAALAVSAVIGLVNGVVIARLDVNPFIATLGMGLIIKGYLDTRYAGPVGAVPPAFQDFGYTRIWVVPVATVVMLLVALASGLLLGRTRAGHAMYAVGGNTDAARLSGIRTDRTIVLAHVLCAVAAGLAGLLLAARFSTGVGAQIYSAGYDLESIAAVVLGGTLLMGGRGGVSGTVAGVLILATLDSVFNLLQVDPFFRDVLRGVIIITAVAIYARRQIDASSLRQRFTRTGAPRTADAVSREVAS</sequence>
<comment type="subcellular location">
    <subcellularLocation>
        <location evidence="1">Cell membrane</location>
        <topology evidence="1">Multi-pass membrane protein</topology>
    </subcellularLocation>
</comment>
<evidence type="ECO:0000256" key="1">
    <source>
        <dbReference type="ARBA" id="ARBA00004651"/>
    </source>
</evidence>
<feature type="transmembrane region" description="Helical" evidence="6">
    <location>
        <begin position="52"/>
        <end position="71"/>
    </location>
</feature>
<feature type="transmembrane region" description="Helical" evidence="6">
    <location>
        <begin position="101"/>
        <end position="124"/>
    </location>
</feature>
<keyword evidence="8" id="KW-1185">Reference proteome</keyword>
<gene>
    <name evidence="7" type="ORF">DVS28_a0805</name>
</gene>
<evidence type="ECO:0000256" key="6">
    <source>
        <dbReference type="SAM" id="Phobius"/>
    </source>
</evidence>
<evidence type="ECO:0000256" key="3">
    <source>
        <dbReference type="ARBA" id="ARBA00022692"/>
    </source>
</evidence>
<keyword evidence="2" id="KW-1003">Cell membrane</keyword>
<keyword evidence="3 6" id="KW-0812">Transmembrane</keyword>
<dbReference type="CDD" id="cd06579">
    <property type="entry name" value="TM_PBP1_transp_AraH_like"/>
    <property type="match status" value="1"/>
</dbReference>
<dbReference type="KEGG" id="euz:DVS28_a0805"/>
<dbReference type="PANTHER" id="PTHR32196:SF72">
    <property type="entry name" value="RIBOSE IMPORT PERMEASE PROTEIN RBSC"/>
    <property type="match status" value="1"/>
</dbReference>
<dbReference type="InterPro" id="IPR001851">
    <property type="entry name" value="ABC_transp_permease"/>
</dbReference>
<evidence type="ECO:0000256" key="5">
    <source>
        <dbReference type="ARBA" id="ARBA00023136"/>
    </source>
</evidence>
<dbReference type="RefSeq" id="WP_114590305.1">
    <property type="nucleotide sequence ID" value="NZ_CP031165.1"/>
</dbReference>
<reference evidence="7 8" key="1">
    <citation type="submission" date="2018-09" db="EMBL/GenBank/DDBJ databases">
        <title>Complete genome sequence of Euzebya sp. DY32-46 isolated from seawater of Pacific Ocean.</title>
        <authorList>
            <person name="Xu L."/>
            <person name="Wu Y.-H."/>
            <person name="Xu X.-W."/>
        </authorList>
    </citation>
    <scope>NUCLEOTIDE SEQUENCE [LARGE SCALE GENOMIC DNA]</scope>
    <source>
        <strain evidence="7 8">DY32-46</strain>
    </source>
</reference>
<proteinExistence type="predicted"/>
<organism evidence="7 8">
    <name type="scientific">Euzebya pacifica</name>
    <dbReference type="NCBI Taxonomy" id="1608957"/>
    <lineage>
        <taxon>Bacteria</taxon>
        <taxon>Bacillati</taxon>
        <taxon>Actinomycetota</taxon>
        <taxon>Nitriliruptoria</taxon>
        <taxon>Euzebyales</taxon>
    </lineage>
</organism>
<feature type="transmembrane region" description="Helical" evidence="6">
    <location>
        <begin position="219"/>
        <end position="241"/>
    </location>
</feature>
<keyword evidence="4 6" id="KW-1133">Transmembrane helix</keyword>
<name>A0A346XTF9_9ACTN</name>
<dbReference type="GO" id="GO:0022857">
    <property type="term" value="F:transmembrane transporter activity"/>
    <property type="evidence" value="ECO:0007669"/>
    <property type="project" value="InterPro"/>
</dbReference>
<evidence type="ECO:0000256" key="4">
    <source>
        <dbReference type="ARBA" id="ARBA00022989"/>
    </source>
</evidence>